<dbReference type="GO" id="GO:0046872">
    <property type="term" value="F:metal ion binding"/>
    <property type="evidence" value="ECO:0007669"/>
    <property type="project" value="UniProtKB-KW"/>
</dbReference>
<dbReference type="InParanoid" id="A0A0C3BN19"/>
<dbReference type="AlphaFoldDB" id="A0A0C3BN19"/>
<dbReference type="InterPro" id="IPR003347">
    <property type="entry name" value="JmjC_dom"/>
</dbReference>
<evidence type="ECO:0000313" key="6">
    <source>
        <dbReference type="EMBL" id="KIM87878.1"/>
    </source>
</evidence>
<evidence type="ECO:0000256" key="3">
    <source>
        <dbReference type="ARBA" id="ARBA00023242"/>
    </source>
</evidence>
<keyword evidence="7" id="KW-1185">Reference proteome</keyword>
<comment type="subcellular location">
    <subcellularLocation>
        <location evidence="1">Nucleus</location>
    </subcellularLocation>
</comment>
<gene>
    <name evidence="6" type="ORF">PILCRDRAFT_3602</name>
</gene>
<dbReference type="GO" id="GO:0000785">
    <property type="term" value="C:chromatin"/>
    <property type="evidence" value="ECO:0007669"/>
    <property type="project" value="TreeGrafter"/>
</dbReference>
<dbReference type="GO" id="GO:0003712">
    <property type="term" value="F:transcription coregulator activity"/>
    <property type="evidence" value="ECO:0007669"/>
    <property type="project" value="TreeGrafter"/>
</dbReference>
<dbReference type="GO" id="GO:0006357">
    <property type="term" value="P:regulation of transcription by RNA polymerase II"/>
    <property type="evidence" value="ECO:0007669"/>
    <property type="project" value="TreeGrafter"/>
</dbReference>
<protein>
    <recommendedName>
        <fullName evidence="5">JmjC domain-containing protein</fullName>
    </recommendedName>
</protein>
<dbReference type="Pfam" id="PF02373">
    <property type="entry name" value="JmjC"/>
    <property type="match status" value="1"/>
</dbReference>
<dbReference type="PROSITE" id="PS51184">
    <property type="entry name" value="JMJC"/>
    <property type="match status" value="1"/>
</dbReference>
<reference evidence="7" key="2">
    <citation type="submission" date="2015-01" db="EMBL/GenBank/DDBJ databases">
        <title>Evolutionary Origins and Diversification of the Mycorrhizal Mutualists.</title>
        <authorList>
            <consortium name="DOE Joint Genome Institute"/>
            <consortium name="Mycorrhizal Genomics Consortium"/>
            <person name="Kohler A."/>
            <person name="Kuo A."/>
            <person name="Nagy L.G."/>
            <person name="Floudas D."/>
            <person name="Copeland A."/>
            <person name="Barry K.W."/>
            <person name="Cichocki N."/>
            <person name="Veneault-Fourrey C."/>
            <person name="LaButti K."/>
            <person name="Lindquist E.A."/>
            <person name="Lipzen A."/>
            <person name="Lundell T."/>
            <person name="Morin E."/>
            <person name="Murat C."/>
            <person name="Riley R."/>
            <person name="Ohm R."/>
            <person name="Sun H."/>
            <person name="Tunlid A."/>
            <person name="Henrissat B."/>
            <person name="Grigoriev I.V."/>
            <person name="Hibbett D.S."/>
            <person name="Martin F."/>
        </authorList>
    </citation>
    <scope>NUCLEOTIDE SEQUENCE [LARGE SCALE GENOMIC DNA]</scope>
    <source>
        <strain evidence="7">F 1598</strain>
    </source>
</reference>
<dbReference type="Gene3D" id="2.60.120.650">
    <property type="entry name" value="Cupin"/>
    <property type="match status" value="1"/>
</dbReference>
<dbReference type="HOGENOM" id="CLU_390344_0_0_1"/>
<feature type="domain" description="JmjC" evidence="5">
    <location>
        <begin position="321"/>
        <end position="482"/>
    </location>
</feature>
<dbReference type="SUPFAM" id="SSF51197">
    <property type="entry name" value="Clavaminate synthase-like"/>
    <property type="match status" value="1"/>
</dbReference>
<dbReference type="GO" id="GO:0031490">
    <property type="term" value="F:chromatin DNA binding"/>
    <property type="evidence" value="ECO:0007669"/>
    <property type="project" value="TreeGrafter"/>
</dbReference>
<feature type="region of interest" description="Disordered" evidence="4">
    <location>
        <begin position="542"/>
        <end position="570"/>
    </location>
</feature>
<dbReference type="GO" id="GO:0032454">
    <property type="term" value="F:histone H3K9 demethylase activity"/>
    <property type="evidence" value="ECO:0007669"/>
    <property type="project" value="InterPro"/>
</dbReference>
<evidence type="ECO:0000256" key="2">
    <source>
        <dbReference type="ARBA" id="ARBA00022723"/>
    </source>
</evidence>
<name>A0A0C3BN19_PILCF</name>
<dbReference type="OrthoDB" id="1667110at2759"/>
<keyword evidence="3" id="KW-0539">Nucleus</keyword>
<evidence type="ECO:0000256" key="1">
    <source>
        <dbReference type="ARBA" id="ARBA00004123"/>
    </source>
</evidence>
<accession>A0A0C3BN19</accession>
<organism evidence="6 7">
    <name type="scientific">Piloderma croceum (strain F 1598)</name>
    <dbReference type="NCBI Taxonomy" id="765440"/>
    <lineage>
        <taxon>Eukaryota</taxon>
        <taxon>Fungi</taxon>
        <taxon>Dikarya</taxon>
        <taxon>Basidiomycota</taxon>
        <taxon>Agaricomycotina</taxon>
        <taxon>Agaricomycetes</taxon>
        <taxon>Agaricomycetidae</taxon>
        <taxon>Atheliales</taxon>
        <taxon>Atheliaceae</taxon>
        <taxon>Piloderma</taxon>
    </lineage>
</organism>
<dbReference type="EMBL" id="KN832978">
    <property type="protein sequence ID" value="KIM87878.1"/>
    <property type="molecule type" value="Genomic_DNA"/>
</dbReference>
<dbReference type="PANTHER" id="PTHR12549:SF38">
    <property type="entry name" value="JMJC DOMAIN-CONTAINING HISTONE DEMETHYLASE 2, ISOFORM A"/>
    <property type="match status" value="1"/>
</dbReference>
<evidence type="ECO:0000259" key="5">
    <source>
        <dbReference type="PROSITE" id="PS51184"/>
    </source>
</evidence>
<feature type="compositionally biased region" description="Polar residues" evidence="4">
    <location>
        <begin position="542"/>
        <end position="567"/>
    </location>
</feature>
<dbReference type="InterPro" id="IPR045109">
    <property type="entry name" value="LSDs-like"/>
</dbReference>
<dbReference type="STRING" id="765440.A0A0C3BN19"/>
<dbReference type="SMART" id="SM00558">
    <property type="entry name" value="JmjC"/>
    <property type="match status" value="1"/>
</dbReference>
<proteinExistence type="predicted"/>
<sequence length="687" mass="78008">MVGKKRAKRTDLCRFQGFRCFSLRDHEIVVAFDEAITVTTGSRLPPIWNRSCDLAELRQLQGRLAPFLLKLLQAELEHEAKPDLIRRCRDPDIRDTCDYCWTLLFSAGWMCQHCGWEVCNECLCLLPSNSEKPEHQCLSRTGLYHTLPDFVPISRFAPGEVEQLILDIETMLHNIPPSCPFTVTPSIATAMQRADSNREIISIPHNELTNDLFVHLWARDDPYPLVVTPIPGRKLLQYPWTPEFFTNITGKTGCEAQDCETGDIVSTTVGDFYSLFGKEYDNRQVLRLKDYPSSELFQTTRPYSDLHPDLMNATPVSDYIRQDGCLNAASYFPRGAAKSDLGPKMYSALRDRNSIGSTRLHMDVAPAFNVLAYADSQGGANWKIFARKDADLLAAWMRKRYKIKGHPVHQQQIYLTDNNLVDLRKETQIHPYTIDQRQNQIVLIPPGCPHQVSNQVDCIKAAADFLLPDHLEHCLRLTTEFREENLVEGPWMVDVLQVKLTVLHAYVNIREQCMGLERSDLSSAANLEDYSMVIDDAQNPQQVYHSIPSSPGQFSTFQDPDSSTPSDLQDEDTMDKVMALQDTLQSNSSSAKSAYSGGIVIQQTKAEKNRENRERKKANKIMKCVTKSNEPFRCPWCSAMHQCSADILRHINTSHAFKKALSNTQAKSLKRAHQDELVEKLKDLSIP</sequence>
<keyword evidence="2" id="KW-0479">Metal-binding</keyword>
<dbReference type="GO" id="GO:0000118">
    <property type="term" value="C:histone deacetylase complex"/>
    <property type="evidence" value="ECO:0007669"/>
    <property type="project" value="TreeGrafter"/>
</dbReference>
<dbReference type="PANTHER" id="PTHR12549">
    <property type="entry name" value="JMJC DOMAIN-CONTAINING HISTONE DEMETHYLATION PROTEIN"/>
    <property type="match status" value="1"/>
</dbReference>
<evidence type="ECO:0000256" key="4">
    <source>
        <dbReference type="SAM" id="MobiDB-lite"/>
    </source>
</evidence>
<evidence type="ECO:0000313" key="7">
    <source>
        <dbReference type="Proteomes" id="UP000054166"/>
    </source>
</evidence>
<reference evidence="6 7" key="1">
    <citation type="submission" date="2014-04" db="EMBL/GenBank/DDBJ databases">
        <authorList>
            <consortium name="DOE Joint Genome Institute"/>
            <person name="Kuo A."/>
            <person name="Tarkka M."/>
            <person name="Buscot F."/>
            <person name="Kohler A."/>
            <person name="Nagy L.G."/>
            <person name="Floudas D."/>
            <person name="Copeland A."/>
            <person name="Barry K.W."/>
            <person name="Cichocki N."/>
            <person name="Veneault-Fourrey C."/>
            <person name="LaButti K."/>
            <person name="Lindquist E.A."/>
            <person name="Lipzen A."/>
            <person name="Lundell T."/>
            <person name="Morin E."/>
            <person name="Murat C."/>
            <person name="Sun H."/>
            <person name="Tunlid A."/>
            <person name="Henrissat B."/>
            <person name="Grigoriev I.V."/>
            <person name="Hibbett D.S."/>
            <person name="Martin F."/>
            <person name="Nordberg H.P."/>
            <person name="Cantor M.N."/>
            <person name="Hua S.X."/>
        </authorList>
    </citation>
    <scope>NUCLEOTIDE SEQUENCE [LARGE SCALE GENOMIC DNA]</scope>
    <source>
        <strain evidence="6 7">F 1598</strain>
    </source>
</reference>
<dbReference type="Proteomes" id="UP000054166">
    <property type="component" value="Unassembled WGS sequence"/>
</dbReference>